<sequence length="445" mass="50360">MELHQDLGGGQLVMQPFCGDPWHSLVHAVIDHDEAQLHEPLLESDHAGGAVVVVSQQSQQPLQSHMEGILFKALQDSRPAAPEVHPTVRQAVEQIAAQLPDLMHYYHQKAEQRQSEMLWQKKIDAVVGDRINEACLAMECHRHGLTSREYDQLRRELLSARGLGEGRGREEAEKKEELVGSYAKAHLEEFQNMIGPAVESAIFDSGRGESLRVRIKRRVQEASRSRLLLEDFDVDSSSLGDALRYSSCKPHELKMLSLQNASGASSQMVQGAKELVAWFSEAEQELGLEVLDFLGSKNVGDDVLERVATKLPGFPGKMRFLGLANTGVSIEGLETLLHAVFKAPEQVLHDRHATYLQVQVASNFWAWNAKLGVRDKRWEYFKAAVKEAQSLDQSIHYRVLERRKRKHKSQPNYILEIFKGYRRNIRGREIPRLVLKVSADRKESF</sequence>
<dbReference type="Proteomes" id="UP000654075">
    <property type="component" value="Unassembled WGS sequence"/>
</dbReference>
<evidence type="ECO:0000313" key="4">
    <source>
        <dbReference type="Proteomes" id="UP000654075"/>
    </source>
</evidence>
<dbReference type="AlphaFoldDB" id="A0A813KHC1"/>
<accession>A0A813KHC1</accession>
<evidence type="ECO:0000313" key="2">
    <source>
        <dbReference type="EMBL" id="CAE8704607.1"/>
    </source>
</evidence>
<gene>
    <name evidence="1" type="ORF">PGLA1383_LOCUS2336</name>
    <name evidence="2" type="ORF">PGLA2088_LOCUS33277</name>
</gene>
<evidence type="ECO:0000313" key="1">
    <source>
        <dbReference type="EMBL" id="CAE8583363.1"/>
    </source>
</evidence>
<name>A0A813KHC1_POLGL</name>
<protein>
    <submittedName>
        <fullName evidence="2">Uncharacterized protein</fullName>
    </submittedName>
</protein>
<dbReference type="EMBL" id="CAJNNV010000701">
    <property type="protein sequence ID" value="CAE8583363.1"/>
    <property type="molecule type" value="Genomic_DNA"/>
</dbReference>
<evidence type="ECO:0000313" key="3">
    <source>
        <dbReference type="Proteomes" id="UP000626109"/>
    </source>
</evidence>
<organism evidence="2 3">
    <name type="scientific">Polarella glacialis</name>
    <name type="common">Dinoflagellate</name>
    <dbReference type="NCBI Taxonomy" id="89957"/>
    <lineage>
        <taxon>Eukaryota</taxon>
        <taxon>Sar</taxon>
        <taxon>Alveolata</taxon>
        <taxon>Dinophyceae</taxon>
        <taxon>Suessiales</taxon>
        <taxon>Suessiaceae</taxon>
        <taxon>Polarella</taxon>
    </lineage>
</organism>
<comment type="caution">
    <text evidence="2">The sequence shown here is derived from an EMBL/GenBank/DDBJ whole genome shotgun (WGS) entry which is preliminary data.</text>
</comment>
<dbReference type="EMBL" id="CAJNNW010030825">
    <property type="protein sequence ID" value="CAE8704607.1"/>
    <property type="molecule type" value="Genomic_DNA"/>
</dbReference>
<dbReference type="Proteomes" id="UP000626109">
    <property type="component" value="Unassembled WGS sequence"/>
</dbReference>
<proteinExistence type="predicted"/>
<keyword evidence="4" id="KW-1185">Reference proteome</keyword>
<dbReference type="OrthoDB" id="412734at2759"/>
<reference evidence="2" key="1">
    <citation type="submission" date="2021-02" db="EMBL/GenBank/DDBJ databases">
        <authorList>
            <person name="Dougan E. K."/>
            <person name="Rhodes N."/>
            <person name="Thang M."/>
            <person name="Chan C."/>
        </authorList>
    </citation>
    <scope>NUCLEOTIDE SEQUENCE</scope>
</reference>